<dbReference type="InterPro" id="IPR006652">
    <property type="entry name" value="Kelch_1"/>
</dbReference>
<feature type="domain" description="DCD" evidence="1">
    <location>
        <begin position="80"/>
        <end position="209"/>
    </location>
</feature>
<dbReference type="PROSITE" id="PS51222">
    <property type="entry name" value="DCD"/>
    <property type="match status" value="1"/>
</dbReference>
<dbReference type="SMART" id="SM00612">
    <property type="entry name" value="Kelch"/>
    <property type="match status" value="5"/>
</dbReference>
<dbReference type="EnsemblPlants" id="MELO3C008322.2.1">
    <property type="protein sequence ID" value="MELO3C008322.2.1"/>
    <property type="gene ID" value="MELO3C008322.2"/>
</dbReference>
<dbReference type="GO" id="GO:0034976">
    <property type="term" value="P:response to endoplasmic reticulum stress"/>
    <property type="evidence" value="ECO:0007669"/>
    <property type="project" value="InterPro"/>
</dbReference>
<proteinExistence type="predicted"/>
<sequence>PPPTLPKALFLPQVFPAGDKFRRLSLFLVCLPLSSYIYTSLQFRFQMGAGRKKQTFVMQEKALPPWTSNGSVTSRNLGKSKLAGVIFGSKHNTMQECLSKQLFGLPTPHFSYVRNINPGLPLFLFNYSDRKLHGIFEATCNGTLNISPYAWTADGMDYTPFSAQTRMQCHPLLEDQFRPIIADNYYQAKLFWFELDQRQTNRLIALFSSSPIVGTVSSSESPRSLFEALQTVNLREDNNNSKAFSSNMNVACLDSKKKWSSLFQGSHTDVREDGEDCQKMTSELNLSNSNNSCYEWEEPFCAPHSSEEESEACEAFTNGSEIQSEIEEPALFTSSCYDVEVEGEEYKSAALQMNIPYSNIEDAAENMKGDALYESDEEKSWEGTPEEDIGSHLSSDCRLVAQLLAEVRELKLLHGKQVQKFNLMEQELSSMEGTELQSIKELPANLDESILIMGGFDGSSWLSTMNCYYPSRNSMESLPAMRFMRSLASTVESYNVTNRQWFNRPSMNRKKGSLAGISLNNKIFAIGGGNGVECLSEVEMFDLDAGSWTLTSSMRQERFALAAGELNGILYAVGGFDGKNYLQSAEMFDPREKLWREIASMSTKRGCHCLAVLNEKLYAIGGYNGDDFIRTVEVFDPRRGVWTITEPMNETRGYSAAAVIGGDTIYVFGGMKNKKMELSETVECYKEDRSWELTNLTAFGKRCYFSAVLKRLGPWNVRMSFVEAEGFIEVRRAIRKRNLKWGVLYNL</sequence>
<dbReference type="Gene3D" id="2.120.10.80">
    <property type="entry name" value="Kelch-type beta propeller"/>
    <property type="match status" value="1"/>
</dbReference>
<dbReference type="InterPro" id="IPR044832">
    <property type="entry name" value="NRP-like"/>
</dbReference>
<dbReference type="InterPro" id="IPR013989">
    <property type="entry name" value="Dev_and_cell_death_domain"/>
</dbReference>
<dbReference type="AlphaFoldDB" id="A0A9I9CU62"/>
<dbReference type="InterPro" id="IPR015915">
    <property type="entry name" value="Kelch-typ_b-propeller"/>
</dbReference>
<protein>
    <recommendedName>
        <fullName evidence="1">DCD domain-containing protein</fullName>
    </recommendedName>
</protein>
<dbReference type="Pfam" id="PF24681">
    <property type="entry name" value="Kelch_KLHDC2_KLHL20_DRC7"/>
    <property type="match status" value="1"/>
</dbReference>
<dbReference type="PANTHER" id="PTHR46034">
    <property type="match status" value="1"/>
</dbReference>
<reference evidence="2" key="1">
    <citation type="submission" date="2023-03" db="UniProtKB">
        <authorList>
            <consortium name="EnsemblPlants"/>
        </authorList>
    </citation>
    <scope>IDENTIFICATION</scope>
</reference>
<dbReference type="Pfam" id="PF10539">
    <property type="entry name" value="Dev_Cell_Death"/>
    <property type="match status" value="1"/>
</dbReference>
<organism evidence="2">
    <name type="scientific">Cucumis melo</name>
    <name type="common">Muskmelon</name>
    <dbReference type="NCBI Taxonomy" id="3656"/>
    <lineage>
        <taxon>Eukaryota</taxon>
        <taxon>Viridiplantae</taxon>
        <taxon>Streptophyta</taxon>
        <taxon>Embryophyta</taxon>
        <taxon>Tracheophyta</taxon>
        <taxon>Spermatophyta</taxon>
        <taxon>Magnoliopsida</taxon>
        <taxon>eudicotyledons</taxon>
        <taxon>Gunneridae</taxon>
        <taxon>Pentapetalae</taxon>
        <taxon>rosids</taxon>
        <taxon>fabids</taxon>
        <taxon>Cucurbitales</taxon>
        <taxon>Cucurbitaceae</taxon>
        <taxon>Benincaseae</taxon>
        <taxon>Cucumis</taxon>
    </lineage>
</organism>
<evidence type="ECO:0000313" key="2">
    <source>
        <dbReference type="EnsemblPlants" id="MELO3C008322.2.1"/>
    </source>
</evidence>
<dbReference type="SUPFAM" id="SSF117281">
    <property type="entry name" value="Kelch motif"/>
    <property type="match status" value="1"/>
</dbReference>
<name>A0A9I9CU62_CUCME</name>
<evidence type="ECO:0000259" key="1">
    <source>
        <dbReference type="PROSITE" id="PS51222"/>
    </source>
</evidence>
<accession>A0A9I9CU62</accession>
<dbReference type="SMART" id="SM00767">
    <property type="entry name" value="DCD"/>
    <property type="match status" value="1"/>
</dbReference>
<dbReference type="Gramene" id="MELO3C008322.2.1">
    <property type="protein sequence ID" value="MELO3C008322.2.1"/>
    <property type="gene ID" value="MELO3C008322.2"/>
</dbReference>
<dbReference type="PANTHER" id="PTHR46034:SF23">
    <property type="entry name" value="DCD (DEVELOPMENT AND CELL DEATH) DOMAIN PROTEIN"/>
    <property type="match status" value="1"/>
</dbReference>